<dbReference type="AlphaFoldDB" id="A0A8C9ERY7"/>
<protein>
    <recommendedName>
        <fullName evidence="4">CN hydrolase domain-containing protein</fullName>
    </recommendedName>
</protein>
<sequence>PAHTLLGVLVLVFALVSQTGFLPALPTSSVRLSQDTEMPASPEEALLLMGRNMDILEVAIKEAARQGACIVVTPGDGIYSWVFMRRTVYTYLEDIQDPQVDCIPRIDSERYSLCYTRGMVWWGKNNYTEDCLCISFKMSWGNC</sequence>
<dbReference type="Ensembl" id="ENSPSTT00000005151.1">
    <property type="protein sequence ID" value="ENSPSTP00000004897.1"/>
    <property type="gene ID" value="ENSPSTG00000003504.1"/>
</dbReference>
<keyword evidence="3" id="KW-1185">Reference proteome</keyword>
<organism evidence="2 3">
    <name type="scientific">Pavo cristatus</name>
    <name type="common">Indian peafowl</name>
    <name type="synonym">Blue peafowl</name>
    <dbReference type="NCBI Taxonomy" id="9049"/>
    <lineage>
        <taxon>Eukaryota</taxon>
        <taxon>Metazoa</taxon>
        <taxon>Chordata</taxon>
        <taxon>Craniata</taxon>
        <taxon>Vertebrata</taxon>
        <taxon>Euteleostomi</taxon>
        <taxon>Archelosauria</taxon>
        <taxon>Archosauria</taxon>
        <taxon>Dinosauria</taxon>
        <taxon>Saurischia</taxon>
        <taxon>Theropoda</taxon>
        <taxon>Coelurosauria</taxon>
        <taxon>Aves</taxon>
        <taxon>Neognathae</taxon>
        <taxon>Galloanserae</taxon>
        <taxon>Galliformes</taxon>
        <taxon>Phasianidae</taxon>
        <taxon>Phasianinae</taxon>
        <taxon>Pavo</taxon>
    </lineage>
</organism>
<feature type="signal peptide" evidence="1">
    <location>
        <begin position="1"/>
        <end position="18"/>
    </location>
</feature>
<feature type="chain" id="PRO_5033992369" description="CN hydrolase domain-containing protein" evidence="1">
    <location>
        <begin position="19"/>
        <end position="143"/>
    </location>
</feature>
<evidence type="ECO:0000313" key="3">
    <source>
        <dbReference type="Proteomes" id="UP000694428"/>
    </source>
</evidence>
<keyword evidence="1" id="KW-0732">Signal</keyword>
<reference evidence="2" key="2">
    <citation type="submission" date="2025-09" db="UniProtKB">
        <authorList>
            <consortium name="Ensembl"/>
        </authorList>
    </citation>
    <scope>IDENTIFICATION</scope>
</reference>
<evidence type="ECO:0000256" key="1">
    <source>
        <dbReference type="SAM" id="SignalP"/>
    </source>
</evidence>
<dbReference type="InterPro" id="IPR036526">
    <property type="entry name" value="C-N_Hydrolase_sf"/>
</dbReference>
<proteinExistence type="predicted"/>
<evidence type="ECO:0000313" key="2">
    <source>
        <dbReference type="Ensembl" id="ENSPSTP00000004897.1"/>
    </source>
</evidence>
<accession>A0A8C9ERY7</accession>
<evidence type="ECO:0008006" key="4">
    <source>
        <dbReference type="Google" id="ProtNLM"/>
    </source>
</evidence>
<reference evidence="2" key="1">
    <citation type="submission" date="2025-08" db="UniProtKB">
        <authorList>
            <consortium name="Ensembl"/>
        </authorList>
    </citation>
    <scope>IDENTIFICATION</scope>
</reference>
<dbReference type="Gene3D" id="3.60.110.10">
    <property type="entry name" value="Carbon-nitrogen hydrolase"/>
    <property type="match status" value="1"/>
</dbReference>
<dbReference type="Proteomes" id="UP000694428">
    <property type="component" value="Unplaced"/>
</dbReference>
<name>A0A8C9ERY7_PAVCR</name>